<accession>A0A0P7BYX3</accession>
<dbReference type="EMBL" id="LGTQ01000005">
    <property type="protein sequence ID" value="KPM50129.1"/>
    <property type="molecule type" value="Genomic_DNA"/>
</dbReference>
<keyword evidence="2" id="KW-1185">Reference proteome</keyword>
<proteinExistence type="predicted"/>
<evidence type="ECO:0000313" key="1">
    <source>
        <dbReference type="EMBL" id="KPM50129.1"/>
    </source>
</evidence>
<dbReference type="Proteomes" id="UP000050454">
    <property type="component" value="Unassembled WGS sequence"/>
</dbReference>
<comment type="caution">
    <text evidence="1">The sequence shown here is derived from an EMBL/GenBank/DDBJ whole genome shotgun (WGS) entry which is preliminary data.</text>
</comment>
<dbReference type="STRING" id="1605367.AFM12_02690"/>
<organism evidence="1 2">
    <name type="scientific">Jiulongibacter sediminis</name>
    <dbReference type="NCBI Taxonomy" id="1605367"/>
    <lineage>
        <taxon>Bacteria</taxon>
        <taxon>Pseudomonadati</taxon>
        <taxon>Bacteroidota</taxon>
        <taxon>Cytophagia</taxon>
        <taxon>Cytophagales</taxon>
        <taxon>Leadbetterellaceae</taxon>
        <taxon>Jiulongibacter</taxon>
    </lineage>
</organism>
<sequence length="136" mass="16435">MISWAQRPGGPPSREQFEKLRAMKVGMITQKISLTEEQAKSFWPIYDRYDEEKRQLNQDLRSKLRETRGQRNEDNEIARQDEVFKLREKELALAKSYRPQFLEVISAKQYSDLLLAEREFNQMILRELRERRNTRD</sequence>
<evidence type="ECO:0000313" key="2">
    <source>
        <dbReference type="Proteomes" id="UP000050454"/>
    </source>
</evidence>
<name>A0A0P7BYX3_9BACT</name>
<evidence type="ECO:0008006" key="3">
    <source>
        <dbReference type="Google" id="ProtNLM"/>
    </source>
</evidence>
<reference evidence="1 2" key="1">
    <citation type="submission" date="2015-07" db="EMBL/GenBank/DDBJ databases">
        <title>The draft genome sequence of Leadbetterella sp. JN14-9.</title>
        <authorList>
            <person name="Liu Y."/>
            <person name="Du J."/>
            <person name="Shao Z."/>
        </authorList>
    </citation>
    <scope>NUCLEOTIDE SEQUENCE [LARGE SCALE GENOMIC DNA]</scope>
    <source>
        <strain evidence="1 2">JN14-9</strain>
    </source>
</reference>
<gene>
    <name evidence="1" type="ORF">AFM12_02690</name>
</gene>
<dbReference type="AlphaFoldDB" id="A0A0P7BYX3"/>
<protein>
    <recommendedName>
        <fullName evidence="3">Periplasmic heavy metal sensor</fullName>
    </recommendedName>
</protein>